<keyword evidence="2" id="KW-1185">Reference proteome</keyword>
<dbReference type="Proteomes" id="UP000886523">
    <property type="component" value="Unassembled WGS sequence"/>
</dbReference>
<proteinExistence type="predicted"/>
<evidence type="ECO:0000313" key="1">
    <source>
        <dbReference type="EMBL" id="KAF9509384.1"/>
    </source>
</evidence>
<dbReference type="EMBL" id="MU129036">
    <property type="protein sequence ID" value="KAF9509384.1"/>
    <property type="molecule type" value="Genomic_DNA"/>
</dbReference>
<gene>
    <name evidence="1" type="ORF">BS47DRAFT_152648</name>
</gene>
<comment type="caution">
    <text evidence="1">The sequence shown here is derived from an EMBL/GenBank/DDBJ whole genome shotgun (WGS) entry which is preliminary data.</text>
</comment>
<reference evidence="1" key="1">
    <citation type="journal article" date="2020" name="Nat. Commun.">
        <title>Large-scale genome sequencing of mycorrhizal fungi provides insights into the early evolution of symbiotic traits.</title>
        <authorList>
            <person name="Miyauchi S."/>
            <person name="Kiss E."/>
            <person name="Kuo A."/>
            <person name="Drula E."/>
            <person name="Kohler A."/>
            <person name="Sanchez-Garcia M."/>
            <person name="Morin E."/>
            <person name="Andreopoulos B."/>
            <person name="Barry K.W."/>
            <person name="Bonito G."/>
            <person name="Buee M."/>
            <person name="Carver A."/>
            <person name="Chen C."/>
            <person name="Cichocki N."/>
            <person name="Clum A."/>
            <person name="Culley D."/>
            <person name="Crous P.W."/>
            <person name="Fauchery L."/>
            <person name="Girlanda M."/>
            <person name="Hayes R.D."/>
            <person name="Keri Z."/>
            <person name="LaButti K."/>
            <person name="Lipzen A."/>
            <person name="Lombard V."/>
            <person name="Magnuson J."/>
            <person name="Maillard F."/>
            <person name="Murat C."/>
            <person name="Nolan M."/>
            <person name="Ohm R.A."/>
            <person name="Pangilinan J."/>
            <person name="Pereira M.F."/>
            <person name="Perotto S."/>
            <person name="Peter M."/>
            <person name="Pfister S."/>
            <person name="Riley R."/>
            <person name="Sitrit Y."/>
            <person name="Stielow J.B."/>
            <person name="Szollosi G."/>
            <person name="Zifcakova L."/>
            <person name="Stursova M."/>
            <person name="Spatafora J.W."/>
            <person name="Tedersoo L."/>
            <person name="Vaario L.M."/>
            <person name="Yamada A."/>
            <person name="Yan M."/>
            <person name="Wang P."/>
            <person name="Xu J."/>
            <person name="Bruns T."/>
            <person name="Baldrian P."/>
            <person name="Vilgalys R."/>
            <person name="Dunand C."/>
            <person name="Henrissat B."/>
            <person name="Grigoriev I.V."/>
            <person name="Hibbett D."/>
            <person name="Nagy L.G."/>
            <person name="Martin F.M."/>
        </authorList>
    </citation>
    <scope>NUCLEOTIDE SEQUENCE</scope>
    <source>
        <strain evidence="1">UP504</strain>
    </source>
</reference>
<dbReference type="AlphaFoldDB" id="A0A9P6APR9"/>
<sequence length="104" mass="10971">MAGMKQEKEAKRILQLGGCKKDGLVIACVSMHVRSGGHFWSVGSGRERGVFDVSSGVMRRVLGGRIEVPERVSKGSVKSGPGRSGMVTGILDTGLIRDCLGKNG</sequence>
<organism evidence="1 2">
    <name type="scientific">Hydnum rufescens UP504</name>
    <dbReference type="NCBI Taxonomy" id="1448309"/>
    <lineage>
        <taxon>Eukaryota</taxon>
        <taxon>Fungi</taxon>
        <taxon>Dikarya</taxon>
        <taxon>Basidiomycota</taxon>
        <taxon>Agaricomycotina</taxon>
        <taxon>Agaricomycetes</taxon>
        <taxon>Cantharellales</taxon>
        <taxon>Hydnaceae</taxon>
        <taxon>Hydnum</taxon>
    </lineage>
</organism>
<evidence type="ECO:0000313" key="2">
    <source>
        <dbReference type="Proteomes" id="UP000886523"/>
    </source>
</evidence>
<accession>A0A9P6APR9</accession>
<protein>
    <submittedName>
        <fullName evidence="1">Uncharacterized protein</fullName>
    </submittedName>
</protein>
<name>A0A9P6APR9_9AGAM</name>